<dbReference type="Gene3D" id="1.25.40.390">
    <property type="match status" value="1"/>
</dbReference>
<reference evidence="8" key="1">
    <citation type="submission" date="2020-12" db="EMBL/GenBank/DDBJ databases">
        <title>Bacterial novel species Mucilaginibacter sp. SD-g isolated from soil.</title>
        <authorList>
            <person name="Jung H.-Y."/>
        </authorList>
    </citation>
    <scope>NUCLEOTIDE SEQUENCE</scope>
    <source>
        <strain evidence="8">SD-g</strain>
    </source>
</reference>
<evidence type="ECO:0000256" key="2">
    <source>
        <dbReference type="ARBA" id="ARBA00006275"/>
    </source>
</evidence>
<evidence type="ECO:0000259" key="6">
    <source>
        <dbReference type="Pfam" id="PF07980"/>
    </source>
</evidence>
<evidence type="ECO:0000256" key="3">
    <source>
        <dbReference type="ARBA" id="ARBA00022729"/>
    </source>
</evidence>
<dbReference type="InterPro" id="IPR012944">
    <property type="entry name" value="SusD_RagB_dom"/>
</dbReference>
<comment type="caution">
    <text evidence="8">The sequence shown here is derived from an EMBL/GenBank/DDBJ whole genome shotgun (WGS) entry which is preliminary data.</text>
</comment>
<dbReference type="EMBL" id="JAEHFW010000002">
    <property type="protein sequence ID" value="MBK0380065.1"/>
    <property type="molecule type" value="Genomic_DNA"/>
</dbReference>
<gene>
    <name evidence="8" type="ORF">I5M19_12145</name>
</gene>
<dbReference type="RefSeq" id="WP_200066596.1">
    <property type="nucleotide sequence ID" value="NZ_JAEHFW010000002.1"/>
</dbReference>
<sequence length="506" mass="55983">MQIIYSNEHNIQIKMKQSYRSDRKTVKRTKIFCWAIFTLSTLSILNTSCKKFVQVPTPITSLNSANVYKSDATASAVLTGIYTKISSTGVSSGLSSTSVYCGLSADEFTLYNPASEPGYVPFYQNSLTNANLAGGDFWVLYQTLYIANSAVEGLTNNNSLTPAVDQQLLGEAKFIRAFCYFYLVNLYGDVPLITGTDYKSNELMSRTPKALVYQQIITDLKEAQSLLSDQYLDGTLLNPTSERVRPTKWAATALLARTYLYTGDWADAVTQANLVIGNSNTYSLSALNSVYLKNSSEAIWELQPVNSRQNTPDGLFFILPISGPNLNKPIYLNSDLINSFESGDQRLTNWVGKVTATNGGVSTNYYYPYKYKVNVPGAPVTEYEIVLRLAEQFLIRAEAEAQGTGTGTSGAVNDLNVVRNRAGLPNYAGPLDKASLLTAILHERQIELFSEWGHRWLDLKRTGNVDAVMSIATPKKGGSWQTNKQLYPLPQADLQNDHNLTQNMGY</sequence>
<feature type="domain" description="RagB/SusD" evidence="6">
    <location>
        <begin position="340"/>
        <end position="506"/>
    </location>
</feature>
<keyword evidence="4" id="KW-0472">Membrane</keyword>
<evidence type="ECO:0000313" key="9">
    <source>
        <dbReference type="Proteomes" id="UP000613193"/>
    </source>
</evidence>
<evidence type="ECO:0000259" key="7">
    <source>
        <dbReference type="Pfam" id="PF14322"/>
    </source>
</evidence>
<keyword evidence="9" id="KW-1185">Reference proteome</keyword>
<evidence type="ECO:0000256" key="1">
    <source>
        <dbReference type="ARBA" id="ARBA00004442"/>
    </source>
</evidence>
<feature type="domain" description="SusD-like N-terminal" evidence="7">
    <location>
        <begin position="136"/>
        <end position="260"/>
    </location>
</feature>
<dbReference type="InterPro" id="IPR011990">
    <property type="entry name" value="TPR-like_helical_dom_sf"/>
</dbReference>
<protein>
    <submittedName>
        <fullName evidence="8">RagB/SusD family nutrient uptake outer membrane protein</fullName>
    </submittedName>
</protein>
<comment type="similarity">
    <text evidence="2">Belongs to the SusD family.</text>
</comment>
<dbReference type="Pfam" id="PF07980">
    <property type="entry name" value="SusD_RagB"/>
    <property type="match status" value="1"/>
</dbReference>
<dbReference type="GO" id="GO:0009279">
    <property type="term" value="C:cell outer membrane"/>
    <property type="evidence" value="ECO:0007669"/>
    <property type="project" value="UniProtKB-SubCell"/>
</dbReference>
<dbReference type="SUPFAM" id="SSF48452">
    <property type="entry name" value="TPR-like"/>
    <property type="match status" value="1"/>
</dbReference>
<keyword evidence="5" id="KW-0998">Cell outer membrane</keyword>
<keyword evidence="3" id="KW-0732">Signal</keyword>
<evidence type="ECO:0000313" key="8">
    <source>
        <dbReference type="EMBL" id="MBK0380065.1"/>
    </source>
</evidence>
<name>A0A934UNG7_9SPHI</name>
<dbReference type="CDD" id="cd08977">
    <property type="entry name" value="SusD"/>
    <property type="match status" value="1"/>
</dbReference>
<evidence type="ECO:0000256" key="4">
    <source>
        <dbReference type="ARBA" id="ARBA00023136"/>
    </source>
</evidence>
<accession>A0A934UNG7</accession>
<dbReference type="Pfam" id="PF14322">
    <property type="entry name" value="SusD-like_3"/>
    <property type="match status" value="1"/>
</dbReference>
<comment type="subcellular location">
    <subcellularLocation>
        <location evidence="1">Cell outer membrane</location>
    </subcellularLocation>
</comment>
<dbReference type="InterPro" id="IPR033985">
    <property type="entry name" value="SusD-like_N"/>
</dbReference>
<proteinExistence type="inferred from homology"/>
<organism evidence="8 9">
    <name type="scientific">Mucilaginibacter segetis</name>
    <dbReference type="NCBI Taxonomy" id="2793071"/>
    <lineage>
        <taxon>Bacteria</taxon>
        <taxon>Pseudomonadati</taxon>
        <taxon>Bacteroidota</taxon>
        <taxon>Sphingobacteriia</taxon>
        <taxon>Sphingobacteriales</taxon>
        <taxon>Sphingobacteriaceae</taxon>
        <taxon>Mucilaginibacter</taxon>
    </lineage>
</organism>
<dbReference type="Proteomes" id="UP000613193">
    <property type="component" value="Unassembled WGS sequence"/>
</dbReference>
<evidence type="ECO:0000256" key="5">
    <source>
        <dbReference type="ARBA" id="ARBA00023237"/>
    </source>
</evidence>
<dbReference type="AlphaFoldDB" id="A0A934UNG7"/>